<sequence length="271" mass="29293">MEWKNIYRGMIMGASDVIPGVSGGTIAVLLGIYDRLITAINGILSKDWKKQLGFLIPLGIGIGTAILLLSRLIEWLFEHYAGPTQFFFLGLIIGILPYLFHEADAKRTFGMKHYLLLVIGAVIVGSMAFIQSGEPGVIENISMSTYILLFFSGIIASSAMILPGISGSFMLLIIGVYPTIIGAISNLQLDIIVVTGVGIVIGILVMSKIINFFLQNYRYATFALIIGLVIGSILVVYPGFPSATSFLILSVQTFAAGLLVAYILGRVEYKS</sequence>
<dbReference type="InterPro" id="IPR007163">
    <property type="entry name" value="VCA0040-like"/>
</dbReference>
<feature type="transmembrane region" description="Helical" evidence="1">
    <location>
        <begin position="169"/>
        <end position="185"/>
    </location>
</feature>
<evidence type="ECO:0000313" key="3">
    <source>
        <dbReference type="Proteomes" id="UP000204391"/>
    </source>
</evidence>
<feature type="transmembrane region" description="Helical" evidence="1">
    <location>
        <begin position="191"/>
        <end position="214"/>
    </location>
</feature>
<dbReference type="PANTHER" id="PTHR37308">
    <property type="entry name" value="INTEGRAL MEMBRANE PROTEIN"/>
    <property type="match status" value="1"/>
</dbReference>
<dbReference type="AlphaFoldDB" id="A0A221MHJ8"/>
<dbReference type="OrthoDB" id="9793746at2"/>
<dbReference type="Proteomes" id="UP000204391">
    <property type="component" value="Chromosome"/>
</dbReference>
<evidence type="ECO:0000313" key="2">
    <source>
        <dbReference type="EMBL" id="ASN07116.1"/>
    </source>
</evidence>
<protein>
    <submittedName>
        <fullName evidence="2">DUF368 domain-containing protein</fullName>
    </submittedName>
</protein>
<proteinExistence type="predicted"/>
<dbReference type="KEGG" id="vne:CFK40_19990"/>
<organism evidence="2 3">
    <name type="scientific">Virgibacillus necropolis</name>
    <dbReference type="NCBI Taxonomy" id="163877"/>
    <lineage>
        <taxon>Bacteria</taxon>
        <taxon>Bacillati</taxon>
        <taxon>Bacillota</taxon>
        <taxon>Bacilli</taxon>
        <taxon>Bacillales</taxon>
        <taxon>Bacillaceae</taxon>
        <taxon>Virgibacillus</taxon>
    </lineage>
</organism>
<reference evidence="2 3" key="1">
    <citation type="journal article" date="2003" name="Int. J. Syst. Evol. Microbiol.">
        <title>Virgibacillus carmonensis sp. nov., Virgibacillus necropolis sp. nov. and Virgibacillus picturae sp. nov., three novel species isolated from deteriorated mural paintings, transfer of the species of the genus salibacillus to Virgibacillus, as Virgibacillus marismortui comb. nov. and Virgibacillus salexigens comb. nov., and emended description of the genus Virgibacillus.</title>
        <authorList>
            <person name="Heyrman J."/>
            <person name="Logan N.A."/>
            <person name="Busse H.J."/>
            <person name="Balcaen A."/>
            <person name="Lebbe L."/>
            <person name="Rodriguez-Diaz M."/>
            <person name="Swings J."/>
            <person name="De Vos P."/>
        </authorList>
    </citation>
    <scope>NUCLEOTIDE SEQUENCE [LARGE SCALE GENOMIC DNA]</scope>
    <source>
        <strain evidence="2 3">LMG 19488</strain>
    </source>
</reference>
<dbReference type="Pfam" id="PF04018">
    <property type="entry name" value="VCA0040-like"/>
    <property type="match status" value="1"/>
</dbReference>
<name>A0A221MHJ8_9BACI</name>
<gene>
    <name evidence="2" type="ORF">CFK40_19990</name>
</gene>
<feature type="transmembrane region" description="Helical" evidence="1">
    <location>
        <begin position="6"/>
        <end position="33"/>
    </location>
</feature>
<keyword evidence="1" id="KW-1133">Transmembrane helix</keyword>
<dbReference type="RefSeq" id="WP_089534110.1">
    <property type="nucleotide sequence ID" value="NZ_CP022437.1"/>
</dbReference>
<feature type="transmembrane region" description="Helical" evidence="1">
    <location>
        <begin position="54"/>
        <end position="73"/>
    </location>
</feature>
<dbReference type="EMBL" id="CP022437">
    <property type="protein sequence ID" value="ASN07116.1"/>
    <property type="molecule type" value="Genomic_DNA"/>
</dbReference>
<accession>A0A221MHJ8</accession>
<keyword evidence="1" id="KW-0472">Membrane</keyword>
<feature type="transmembrane region" description="Helical" evidence="1">
    <location>
        <begin position="221"/>
        <end position="240"/>
    </location>
</feature>
<evidence type="ECO:0000256" key="1">
    <source>
        <dbReference type="SAM" id="Phobius"/>
    </source>
</evidence>
<feature type="transmembrane region" description="Helical" evidence="1">
    <location>
        <begin position="246"/>
        <end position="265"/>
    </location>
</feature>
<feature type="transmembrane region" description="Helical" evidence="1">
    <location>
        <begin position="143"/>
        <end position="162"/>
    </location>
</feature>
<feature type="transmembrane region" description="Helical" evidence="1">
    <location>
        <begin position="85"/>
        <end position="101"/>
    </location>
</feature>
<keyword evidence="3" id="KW-1185">Reference proteome</keyword>
<keyword evidence="1" id="KW-0812">Transmembrane</keyword>
<dbReference type="PANTHER" id="PTHR37308:SF1">
    <property type="entry name" value="POLYPRENYL-PHOSPHATE TRANSPORTER"/>
    <property type="match status" value="1"/>
</dbReference>
<feature type="transmembrane region" description="Helical" evidence="1">
    <location>
        <begin position="113"/>
        <end position="131"/>
    </location>
</feature>